<dbReference type="SMART" id="SM00028">
    <property type="entry name" value="TPR"/>
    <property type="match status" value="5"/>
</dbReference>
<dbReference type="InterPro" id="IPR049945">
    <property type="entry name" value="AAA_22"/>
</dbReference>
<dbReference type="Gene3D" id="3.40.50.300">
    <property type="entry name" value="P-loop containing nucleotide triphosphate hydrolases"/>
    <property type="match status" value="1"/>
</dbReference>
<gene>
    <name evidence="2" type="ORF">GGX14DRAFT_402205</name>
</gene>
<dbReference type="EMBL" id="JARJCW010000074">
    <property type="protein sequence ID" value="KAJ7198174.1"/>
    <property type="molecule type" value="Genomic_DNA"/>
</dbReference>
<dbReference type="CDD" id="cd21037">
    <property type="entry name" value="MLKL_NTD"/>
    <property type="match status" value="1"/>
</dbReference>
<dbReference type="Gene3D" id="1.20.930.20">
    <property type="entry name" value="Adaptor protein Cbl, N-terminal domain"/>
    <property type="match status" value="1"/>
</dbReference>
<dbReference type="Gene3D" id="1.25.40.10">
    <property type="entry name" value="Tetratricopeptide repeat domain"/>
    <property type="match status" value="2"/>
</dbReference>
<accession>A0AAD6V2U4</accession>
<dbReference type="InterPro" id="IPR027417">
    <property type="entry name" value="P-loop_NTPase"/>
</dbReference>
<feature type="domain" description="ORC1/DEAH AAA+ ATPase" evidence="1">
    <location>
        <begin position="235"/>
        <end position="349"/>
    </location>
</feature>
<dbReference type="InterPro" id="IPR036537">
    <property type="entry name" value="Adaptor_Cbl_N_dom_sf"/>
</dbReference>
<dbReference type="InterPro" id="IPR011990">
    <property type="entry name" value="TPR-like_helical_dom_sf"/>
</dbReference>
<dbReference type="SUPFAM" id="SSF52540">
    <property type="entry name" value="P-loop containing nucleoside triphosphate hydrolases"/>
    <property type="match status" value="1"/>
</dbReference>
<dbReference type="Proteomes" id="UP001219525">
    <property type="component" value="Unassembled WGS sequence"/>
</dbReference>
<dbReference type="PANTHER" id="PTHR47691">
    <property type="entry name" value="REGULATOR-RELATED"/>
    <property type="match status" value="1"/>
</dbReference>
<dbReference type="InterPro" id="IPR059179">
    <property type="entry name" value="MLKL-like_MCAfunc"/>
</dbReference>
<keyword evidence="3" id="KW-1185">Reference proteome</keyword>
<protein>
    <recommendedName>
        <fullName evidence="1">ORC1/DEAH AAA+ ATPase domain-containing protein</fullName>
    </recommendedName>
</protein>
<comment type="caution">
    <text evidence="2">The sequence shown here is derived from an EMBL/GenBank/DDBJ whole genome shotgun (WGS) entry which is preliminary data.</text>
</comment>
<reference evidence="2" key="1">
    <citation type="submission" date="2023-03" db="EMBL/GenBank/DDBJ databases">
        <title>Massive genome expansion in bonnet fungi (Mycena s.s.) driven by repeated elements and novel gene families across ecological guilds.</title>
        <authorList>
            <consortium name="Lawrence Berkeley National Laboratory"/>
            <person name="Harder C.B."/>
            <person name="Miyauchi S."/>
            <person name="Viragh M."/>
            <person name="Kuo A."/>
            <person name="Thoen E."/>
            <person name="Andreopoulos B."/>
            <person name="Lu D."/>
            <person name="Skrede I."/>
            <person name="Drula E."/>
            <person name="Henrissat B."/>
            <person name="Morin E."/>
            <person name="Kohler A."/>
            <person name="Barry K."/>
            <person name="LaButti K."/>
            <person name="Morin E."/>
            <person name="Salamov A."/>
            <person name="Lipzen A."/>
            <person name="Mereny Z."/>
            <person name="Hegedus B."/>
            <person name="Baldrian P."/>
            <person name="Stursova M."/>
            <person name="Weitz H."/>
            <person name="Taylor A."/>
            <person name="Grigoriev I.V."/>
            <person name="Nagy L.G."/>
            <person name="Martin F."/>
            <person name="Kauserud H."/>
        </authorList>
    </citation>
    <scope>NUCLEOTIDE SEQUENCE</scope>
    <source>
        <strain evidence="2">9144</strain>
    </source>
</reference>
<dbReference type="GO" id="GO:0007166">
    <property type="term" value="P:cell surface receptor signaling pathway"/>
    <property type="evidence" value="ECO:0007669"/>
    <property type="project" value="InterPro"/>
</dbReference>
<proteinExistence type="predicted"/>
<dbReference type="PANTHER" id="PTHR47691:SF3">
    <property type="entry name" value="HTH-TYPE TRANSCRIPTIONAL REGULATOR RV0890C-RELATED"/>
    <property type="match status" value="1"/>
</dbReference>
<evidence type="ECO:0000313" key="3">
    <source>
        <dbReference type="Proteomes" id="UP001219525"/>
    </source>
</evidence>
<dbReference type="SUPFAM" id="SSF48452">
    <property type="entry name" value="TPR-like"/>
    <property type="match status" value="1"/>
</dbReference>
<dbReference type="Pfam" id="PF13401">
    <property type="entry name" value="AAA_22"/>
    <property type="match status" value="1"/>
</dbReference>
<evidence type="ECO:0000259" key="1">
    <source>
        <dbReference type="Pfam" id="PF13401"/>
    </source>
</evidence>
<dbReference type="GO" id="GO:0016887">
    <property type="term" value="F:ATP hydrolysis activity"/>
    <property type="evidence" value="ECO:0007669"/>
    <property type="project" value="InterPro"/>
</dbReference>
<name>A0AAD6V2U4_9AGAR</name>
<evidence type="ECO:0000313" key="2">
    <source>
        <dbReference type="EMBL" id="KAJ7198174.1"/>
    </source>
</evidence>
<dbReference type="InterPro" id="IPR019734">
    <property type="entry name" value="TPR_rpt"/>
</dbReference>
<organism evidence="2 3">
    <name type="scientific">Mycena pura</name>
    <dbReference type="NCBI Taxonomy" id="153505"/>
    <lineage>
        <taxon>Eukaryota</taxon>
        <taxon>Fungi</taxon>
        <taxon>Dikarya</taxon>
        <taxon>Basidiomycota</taxon>
        <taxon>Agaricomycotina</taxon>
        <taxon>Agaricomycetes</taxon>
        <taxon>Agaricomycetidae</taxon>
        <taxon>Agaricales</taxon>
        <taxon>Marasmiineae</taxon>
        <taxon>Mycenaceae</taxon>
        <taxon>Mycena</taxon>
    </lineage>
</organism>
<sequence>MPSQHVTQLRLNNIVACLTPTADTLSVLSDAFGTAFMHPISRTIQSLLELIQAVKQNKKKCALMLEQINEVLHAIIVLHIQSNPAGELTPTMLRHIGDFARTLHKIHTFVEAQLEGSVIKKIFRQGEMNTLLTECQTGLQNAFNVLKIQAMNFLKDINEMQKHAAEIHQQVLDLIESLSDATSSQTGSSIAKVFSNSYNSSNSLSMLPPEPKILHGRETELAQILELFVHTVPRIAILGAGGMGKSTLARACLHHPDLISKYQDHRFFVACESASTQAEFITIVGSHLGLKPEKSLNRQIMHHFSHSPPCLLVLDNLETVWEPNSSRKGVEEFLSHLTDIKHLALIIIMRGAERPAKVHWTRPFLQSLQPLSQDAARSAFIDIADETFQTEDIDKVLLLTDNMPLAIDLMAHLVDSQGISTVISNWEEKKTALLSDGLDRRSNLDLSISLSLSSPRFTCVPYAIELLSLLSILPDGLSDTELLHSNLPVANILHCKAALLRTSLAYDTNQKRLKVLLPIREYTQTYHPPKLQTIDPLFQNYEELLDLFVTYHGTTGSPKIVSQITSNFANMQNILSFRLQHDHLDHSHTIDCGINLNRFSRVFGRGQIPLMAQIPTNIRKSINHRLEVALLRESLASSRGQGVPGADARINQAYEHMLYFNDSNLKCQFYNSAGQYYMNHAKLTSGADYVQKALSLSVSTGNIREECVALRNMGWLKWQLGEYTAALAHASETQRVAKLDANLEIEAKALRLQAVCLTSLGGYSQSIEQFNRARSLVSRCGLSGGDLDCYILIDLAEIHQLKTEYTRAREIQTEILHNFNIKQELFTHAFVLVNIAELDISMGAQKQHVQRNIDAARQTIKEIGVQMYIAMCDITEAHLHLREGNISAASGVFERTLKSSLGKWNELTSYCLERLADVHRWGAICSTSVWPALFLVHALKSKEKLNIYKALQFLGDIIYAEGDQSTAISLYTTALQGFTQMDVHRCRAECMLHLGEISEVNGNYKEAERYWKQARQLFECSSQGKNVALIDDRLANTGYKVSSEQ</sequence>
<dbReference type="AlphaFoldDB" id="A0AAD6V2U4"/>